<name>A0AAE9WA09_9SCHI</name>
<evidence type="ECO:0000256" key="2">
    <source>
        <dbReference type="ARBA" id="ARBA00022723"/>
    </source>
</evidence>
<feature type="domain" description="MsrB" evidence="6">
    <location>
        <begin position="38"/>
        <end position="162"/>
    </location>
</feature>
<dbReference type="EC" id="1.8.4.12" evidence="5"/>
<proteinExistence type="inferred from homology"/>
<sequence length="167" mass="19324">MRRVFLKSVPALQYRCFHTRFVQKQQSTNMKYPLDKPDEEWRKELDPEQYRVIRKKGTELPGAGKFTNAFPEKGVFVCAACKELLYKADTKFESHCGWPAFYENLPGKVNRIEDDSFGMQRTEVVCSNCGGHLGHIFKGEGYPVPTNERHCINSVSLDFHKEETNNK</sequence>
<keyword evidence="3 5" id="KW-0862">Zinc</keyword>
<evidence type="ECO:0000313" key="7">
    <source>
        <dbReference type="EMBL" id="WBW72419.1"/>
    </source>
</evidence>
<dbReference type="KEGG" id="som:SOMG_01459"/>
<keyword evidence="2 5" id="KW-0479">Metal-binding</keyword>
<dbReference type="PANTHER" id="PTHR46081">
    <property type="entry name" value="PEPTIDE METHIONINE SULFOXIDE REDUCTASE 2"/>
    <property type="match status" value="1"/>
</dbReference>
<evidence type="ECO:0000256" key="1">
    <source>
        <dbReference type="ARBA" id="ARBA00007174"/>
    </source>
</evidence>
<dbReference type="PANTHER" id="PTHR46081:SF8">
    <property type="entry name" value="PEPTIDE METHIONINE SULFOXIDE REDUCTASE 2"/>
    <property type="match status" value="1"/>
</dbReference>
<dbReference type="InterPro" id="IPR028427">
    <property type="entry name" value="Met_Sox_Rdtase_MsrB"/>
</dbReference>
<protein>
    <recommendedName>
        <fullName evidence="5">Peptide-methionine (R)-S-oxide reductase</fullName>
        <ecNumber evidence="5">1.8.4.12</ecNumber>
    </recommendedName>
</protein>
<dbReference type="NCBIfam" id="TIGR00357">
    <property type="entry name" value="peptide-methionine (R)-S-oxide reductase MsrB"/>
    <property type="match status" value="1"/>
</dbReference>
<dbReference type="RefSeq" id="XP_056036662.1">
    <property type="nucleotide sequence ID" value="XM_056180252.1"/>
</dbReference>
<gene>
    <name evidence="7" type="primary">mxr2</name>
    <name evidence="7" type="ORF">SOMG_01459</name>
</gene>
<evidence type="ECO:0000259" key="6">
    <source>
        <dbReference type="PROSITE" id="PS51790"/>
    </source>
</evidence>
<dbReference type="FunFam" id="2.170.150.20:FF:000009">
    <property type="entry name" value="Peptide-methionine (R)-S-oxide reductase"/>
    <property type="match status" value="1"/>
</dbReference>
<evidence type="ECO:0000256" key="4">
    <source>
        <dbReference type="ARBA" id="ARBA00023002"/>
    </source>
</evidence>
<dbReference type="GO" id="GO:0030091">
    <property type="term" value="P:protein repair"/>
    <property type="evidence" value="ECO:0007669"/>
    <property type="project" value="InterPro"/>
</dbReference>
<dbReference type="Gene3D" id="2.170.150.20">
    <property type="entry name" value="Peptide methionine sulfoxide reductase"/>
    <property type="match status" value="1"/>
</dbReference>
<dbReference type="PROSITE" id="PS51790">
    <property type="entry name" value="MSRB"/>
    <property type="match status" value="1"/>
</dbReference>
<dbReference type="GO" id="GO:0006979">
    <property type="term" value="P:response to oxidative stress"/>
    <property type="evidence" value="ECO:0007669"/>
    <property type="project" value="InterPro"/>
</dbReference>
<comment type="cofactor">
    <cofactor evidence="5">
        <name>Zn(2+)</name>
        <dbReference type="ChEBI" id="CHEBI:29105"/>
    </cofactor>
    <text evidence="5">Binds 1 zinc ion per subunit.</text>
</comment>
<comment type="catalytic activity">
    <reaction evidence="5">
        <text>L-methionyl-[protein] + [thioredoxin]-disulfide + H2O = L-methionyl-(R)-S-oxide-[protein] + [thioredoxin]-dithiol</text>
        <dbReference type="Rhea" id="RHEA:24164"/>
        <dbReference type="Rhea" id="RHEA-COMP:10698"/>
        <dbReference type="Rhea" id="RHEA-COMP:10700"/>
        <dbReference type="Rhea" id="RHEA-COMP:12313"/>
        <dbReference type="Rhea" id="RHEA-COMP:12314"/>
        <dbReference type="ChEBI" id="CHEBI:15377"/>
        <dbReference type="ChEBI" id="CHEBI:16044"/>
        <dbReference type="ChEBI" id="CHEBI:29950"/>
        <dbReference type="ChEBI" id="CHEBI:45764"/>
        <dbReference type="ChEBI" id="CHEBI:50058"/>
        <dbReference type="EC" id="1.8.4.12"/>
    </reaction>
</comment>
<dbReference type="GeneID" id="80874941"/>
<organism evidence="7 8">
    <name type="scientific">Schizosaccharomyces osmophilus</name>
    <dbReference type="NCBI Taxonomy" id="2545709"/>
    <lineage>
        <taxon>Eukaryota</taxon>
        <taxon>Fungi</taxon>
        <taxon>Dikarya</taxon>
        <taxon>Ascomycota</taxon>
        <taxon>Taphrinomycotina</taxon>
        <taxon>Schizosaccharomycetes</taxon>
        <taxon>Schizosaccharomycetales</taxon>
        <taxon>Schizosaccharomycetaceae</taxon>
        <taxon>Schizosaccharomyces</taxon>
    </lineage>
</organism>
<reference evidence="7 8" key="1">
    <citation type="journal article" date="2023" name="G3 (Bethesda)">
        <title>A high-quality reference genome for the fission yeast Schizosaccharomyces osmophilus.</title>
        <authorList>
            <person name="Jia G.S."/>
            <person name="Zhang W.C."/>
            <person name="Liang Y."/>
            <person name="Liu X.H."/>
            <person name="Rhind N."/>
            <person name="Pidoux A."/>
            <person name="Brysch-Herzberg M."/>
            <person name="Du L.L."/>
        </authorList>
    </citation>
    <scope>NUCLEOTIDE SEQUENCE [LARGE SCALE GENOMIC DNA]</scope>
    <source>
        <strain evidence="7 8">CBS 15793</strain>
    </source>
</reference>
<evidence type="ECO:0000313" key="8">
    <source>
        <dbReference type="Proteomes" id="UP001212411"/>
    </source>
</evidence>
<evidence type="ECO:0000256" key="3">
    <source>
        <dbReference type="ARBA" id="ARBA00022833"/>
    </source>
</evidence>
<dbReference type="Pfam" id="PF01641">
    <property type="entry name" value="SelR"/>
    <property type="match status" value="1"/>
</dbReference>
<dbReference type="InterPro" id="IPR011057">
    <property type="entry name" value="Mss4-like_sf"/>
</dbReference>
<accession>A0AAE9WA09</accession>
<dbReference type="AlphaFoldDB" id="A0AAE9WA09"/>
<dbReference type="InterPro" id="IPR002579">
    <property type="entry name" value="Met_Sox_Rdtase_MsrB_dom"/>
</dbReference>
<dbReference type="EMBL" id="CP115611">
    <property type="protein sequence ID" value="WBW72419.1"/>
    <property type="molecule type" value="Genomic_DNA"/>
</dbReference>
<keyword evidence="8" id="KW-1185">Reference proteome</keyword>
<dbReference type="GO" id="GO:0033743">
    <property type="term" value="F:peptide-methionine (R)-S-oxide reductase activity"/>
    <property type="evidence" value="ECO:0007669"/>
    <property type="project" value="UniProtKB-EC"/>
</dbReference>
<comment type="similarity">
    <text evidence="1 5">Belongs to the MsrB Met sulfoxide reductase family.</text>
</comment>
<keyword evidence="4 5" id="KW-0560">Oxidoreductase</keyword>
<dbReference type="SUPFAM" id="SSF51316">
    <property type="entry name" value="Mss4-like"/>
    <property type="match status" value="1"/>
</dbReference>
<evidence type="ECO:0000256" key="5">
    <source>
        <dbReference type="RuleBase" id="RU365044"/>
    </source>
</evidence>
<dbReference type="Proteomes" id="UP001212411">
    <property type="component" value="Chromosome 1"/>
</dbReference>
<dbReference type="GO" id="GO:0046872">
    <property type="term" value="F:metal ion binding"/>
    <property type="evidence" value="ECO:0007669"/>
    <property type="project" value="UniProtKB-KW"/>
</dbReference>